<gene>
    <name evidence="1" type="ORF">CTOB1V02_LOCUS5235</name>
</gene>
<organism evidence="1">
    <name type="scientific">Cyprideis torosa</name>
    <dbReference type="NCBI Taxonomy" id="163714"/>
    <lineage>
        <taxon>Eukaryota</taxon>
        <taxon>Metazoa</taxon>
        <taxon>Ecdysozoa</taxon>
        <taxon>Arthropoda</taxon>
        <taxon>Crustacea</taxon>
        <taxon>Oligostraca</taxon>
        <taxon>Ostracoda</taxon>
        <taxon>Podocopa</taxon>
        <taxon>Podocopida</taxon>
        <taxon>Cytherocopina</taxon>
        <taxon>Cytheroidea</taxon>
        <taxon>Cytherideidae</taxon>
        <taxon>Cyprideis</taxon>
    </lineage>
</organism>
<name>A0A7R8W999_9CRUS</name>
<evidence type="ECO:0000313" key="1">
    <source>
        <dbReference type="EMBL" id="CAD7227327.1"/>
    </source>
</evidence>
<dbReference type="AlphaFoldDB" id="A0A7R8W999"/>
<proteinExistence type="predicted"/>
<dbReference type="EMBL" id="OB661104">
    <property type="protein sequence ID" value="CAD7227327.1"/>
    <property type="molecule type" value="Genomic_DNA"/>
</dbReference>
<protein>
    <submittedName>
        <fullName evidence="1">Uncharacterized protein</fullName>
    </submittedName>
</protein>
<reference evidence="1" key="1">
    <citation type="submission" date="2020-11" db="EMBL/GenBank/DDBJ databases">
        <authorList>
            <person name="Tran Van P."/>
        </authorList>
    </citation>
    <scope>NUCLEOTIDE SEQUENCE</scope>
</reference>
<sequence>MNDSHIMKSLVKPEVDDFLEMEVQEFIMRPTLDLLFDMIFAVFLVSALALANGQNLEINDYETWLDYLGDGYRGIVVASDGTQSLLFSVMVGSRDIDVSAPSDLAFSSRFVLLPEGTMAVQGIVLSSDSTGILYTYYLSLPDFQVIQSEQEELLIGDTARLYVAAGSEPEPAVYVTYDSIKEAIQSGTALLTAFDGTACTDNHPELDGQGAVAANVDIRIVNEGTAEEYIAVVLSTVDMLSETSAGPTWNEISIAPDGRVFLLTGSFDPNGGTAEVGQYLCNLGTSWAMRDIAGFPDGGRQITTLEGMTDQLLSGLPTAMVLDTTQCEVQGDDDIIGASTYIQRRAISNWLWSAENPGGTGEAIQVNYFHFGGEEDPYVIHENIDIDVNNAYIHLSLIDLKTQTWNTTVLVCGLGTGAWMESKTEGQRTQLTSVEEVVEAAGSGYTTAISVSLAACTDENGDPGEDQILGSSAIYSYARGDAVYATNDFTMRLNPASFDGFAFASYRASLAEDGTLTLQRALHDAGDWTLIAGDTLTCPFAAAVVWK</sequence>
<accession>A0A7R8W999</accession>